<sequence length="181" mass="20042">MSISERSDRFTNELEAIGAETSPLDTAAAFLRCIFDTKAAHVVTLALDVTERWFERPHDAVIWASAQRLARQGTNPAVTVVQADLRSRGQLTREVQHRLLALAVEPFQALPGQLAPLRRALAAEAFARRFEEGTRALHEDAPRMTQAEKARRYAELGRELRALDNASQSRSASPSLTEVPA</sequence>
<gene>
    <name evidence="1" type="ORF">HT102_03360</name>
</gene>
<dbReference type="Gene3D" id="1.10.860.10">
    <property type="entry name" value="DNAb Helicase, Chain A"/>
    <property type="match status" value="1"/>
</dbReference>
<keyword evidence="2" id="KW-1185">Reference proteome</keyword>
<dbReference type="AlphaFoldDB" id="A0A927JAC3"/>
<comment type="caution">
    <text evidence="1">The sequence shown here is derived from an EMBL/GenBank/DDBJ whole genome shotgun (WGS) entry which is preliminary data.</text>
</comment>
<dbReference type="EMBL" id="JACYWE010000001">
    <property type="protein sequence ID" value="MBD8505529.1"/>
    <property type="molecule type" value="Genomic_DNA"/>
</dbReference>
<dbReference type="InterPro" id="IPR016136">
    <property type="entry name" value="DNA_helicase_N/primase_C"/>
</dbReference>
<protein>
    <submittedName>
        <fullName evidence="1">Uncharacterized protein</fullName>
    </submittedName>
</protein>
<accession>A0A927JAC3</accession>
<organism evidence="1 2">
    <name type="scientific">Lolliginicoccus lacisalsi</name>
    <dbReference type="NCBI Taxonomy" id="2742202"/>
    <lineage>
        <taxon>Bacteria</taxon>
        <taxon>Bacillati</taxon>
        <taxon>Actinomycetota</taxon>
        <taxon>Actinomycetes</taxon>
        <taxon>Mycobacteriales</taxon>
        <taxon>Hoyosellaceae</taxon>
        <taxon>Lolliginicoccus</taxon>
    </lineage>
</organism>
<proteinExistence type="predicted"/>
<evidence type="ECO:0000313" key="1">
    <source>
        <dbReference type="EMBL" id="MBD8505529.1"/>
    </source>
</evidence>
<evidence type="ECO:0000313" key="2">
    <source>
        <dbReference type="Proteomes" id="UP000642993"/>
    </source>
</evidence>
<name>A0A927JAC3_9ACTN</name>
<dbReference type="Proteomes" id="UP000642993">
    <property type="component" value="Unassembled WGS sequence"/>
</dbReference>
<dbReference type="RefSeq" id="WP_192037953.1">
    <property type="nucleotide sequence ID" value="NZ_JACYWE010000001.1"/>
</dbReference>
<reference evidence="1" key="1">
    <citation type="submission" date="2020-09" db="EMBL/GenBank/DDBJ databases">
        <title>Hoyosella lacisalsi sp. nov., a halotolerant actinobacterium isolated from soil of Lake Gudzhirganskoe.</title>
        <authorList>
            <person name="Yang Q."/>
            <person name="Guo P.Y."/>
            <person name="Liu S.W."/>
            <person name="Li F.N."/>
            <person name="Sun C.H."/>
        </authorList>
    </citation>
    <scope>NUCLEOTIDE SEQUENCE</scope>
    <source>
        <strain evidence="1">G463</strain>
    </source>
</reference>